<dbReference type="AlphaFoldDB" id="A0A0L7LPS8"/>
<feature type="compositionally biased region" description="Basic and acidic residues" evidence="1">
    <location>
        <begin position="181"/>
        <end position="191"/>
    </location>
</feature>
<evidence type="ECO:0000313" key="3">
    <source>
        <dbReference type="Proteomes" id="UP000037510"/>
    </source>
</evidence>
<dbReference type="EMBL" id="JTDY01000435">
    <property type="protein sequence ID" value="KOB77181.1"/>
    <property type="molecule type" value="Genomic_DNA"/>
</dbReference>
<proteinExistence type="predicted"/>
<feature type="region of interest" description="Disordered" evidence="1">
    <location>
        <begin position="214"/>
        <end position="257"/>
    </location>
</feature>
<feature type="compositionally biased region" description="Basic and acidic residues" evidence="1">
    <location>
        <begin position="242"/>
        <end position="251"/>
    </location>
</feature>
<reference evidence="2 3" key="1">
    <citation type="journal article" date="2015" name="Genome Biol. Evol.">
        <title>The genome of winter moth (Operophtera brumata) provides a genomic perspective on sexual dimorphism and phenology.</title>
        <authorList>
            <person name="Derks M.F."/>
            <person name="Smit S."/>
            <person name="Salis L."/>
            <person name="Schijlen E."/>
            <person name="Bossers A."/>
            <person name="Mateman C."/>
            <person name="Pijl A.S."/>
            <person name="de Ridder D."/>
            <person name="Groenen M.A."/>
            <person name="Visser M.E."/>
            <person name="Megens H.J."/>
        </authorList>
    </citation>
    <scope>NUCLEOTIDE SEQUENCE [LARGE SCALE GENOMIC DNA]</scope>
    <source>
        <strain evidence="2">WM2013NL</strain>
        <tissue evidence="2">Head and thorax</tissue>
    </source>
</reference>
<feature type="region of interest" description="Disordered" evidence="1">
    <location>
        <begin position="167"/>
        <end position="195"/>
    </location>
</feature>
<comment type="caution">
    <text evidence="2">The sequence shown here is derived from an EMBL/GenBank/DDBJ whole genome shotgun (WGS) entry which is preliminary data.</text>
</comment>
<sequence>MRRKDPPPSQTSGRGRSLISTRTNQQLQRNAASGSSRSLLPRSYSSPSSQNEPERQSPQPVHKGFVMRSFSSPDSKNMDYRRNSDSFYRPKAYGSRSELDSDLENFEQFEEYLIDIDADQDEGLLAHYNSSPEREEPKKVFTTMLPGSGLQRVCIRPVSTAASQTLHNARNTSSRHLLQPDTEHEQSHGMEELQTSPELEMETAELELELSNAEQHLDRGVAMATEESDADTLIPRVGADADTPRTTDRSSRLPPTE</sequence>
<accession>A0A0L7LPS8</accession>
<keyword evidence="3" id="KW-1185">Reference proteome</keyword>
<protein>
    <submittedName>
        <fullName evidence="2">Uncharacterized protein</fullName>
    </submittedName>
</protein>
<dbReference type="Proteomes" id="UP000037510">
    <property type="component" value="Unassembled WGS sequence"/>
</dbReference>
<feature type="compositionally biased region" description="Low complexity" evidence="1">
    <location>
        <begin position="33"/>
        <end position="49"/>
    </location>
</feature>
<gene>
    <name evidence="2" type="ORF">OBRU01_01712</name>
</gene>
<feature type="compositionally biased region" description="Polar residues" evidence="1">
    <location>
        <begin position="167"/>
        <end position="176"/>
    </location>
</feature>
<feature type="compositionally biased region" description="Polar residues" evidence="1">
    <location>
        <begin position="10"/>
        <end position="32"/>
    </location>
</feature>
<name>A0A0L7LPS8_OPEBR</name>
<organism evidence="2 3">
    <name type="scientific">Operophtera brumata</name>
    <name type="common">Winter moth</name>
    <name type="synonym">Phalaena brumata</name>
    <dbReference type="NCBI Taxonomy" id="104452"/>
    <lineage>
        <taxon>Eukaryota</taxon>
        <taxon>Metazoa</taxon>
        <taxon>Ecdysozoa</taxon>
        <taxon>Arthropoda</taxon>
        <taxon>Hexapoda</taxon>
        <taxon>Insecta</taxon>
        <taxon>Pterygota</taxon>
        <taxon>Neoptera</taxon>
        <taxon>Endopterygota</taxon>
        <taxon>Lepidoptera</taxon>
        <taxon>Glossata</taxon>
        <taxon>Ditrysia</taxon>
        <taxon>Geometroidea</taxon>
        <taxon>Geometridae</taxon>
        <taxon>Larentiinae</taxon>
        <taxon>Operophtera</taxon>
    </lineage>
</organism>
<evidence type="ECO:0000256" key="1">
    <source>
        <dbReference type="SAM" id="MobiDB-lite"/>
    </source>
</evidence>
<feature type="region of interest" description="Disordered" evidence="1">
    <location>
        <begin position="1"/>
        <end position="85"/>
    </location>
</feature>
<evidence type="ECO:0000313" key="2">
    <source>
        <dbReference type="EMBL" id="KOB77181.1"/>
    </source>
</evidence>